<evidence type="ECO:0000313" key="3">
    <source>
        <dbReference type="Proteomes" id="UP000299102"/>
    </source>
</evidence>
<proteinExistence type="predicted"/>
<reference evidence="2 3" key="1">
    <citation type="journal article" date="2019" name="Commun. Biol.">
        <title>The bagworm genome reveals a unique fibroin gene that provides high tensile strength.</title>
        <authorList>
            <person name="Kono N."/>
            <person name="Nakamura H."/>
            <person name="Ohtoshi R."/>
            <person name="Tomita M."/>
            <person name="Numata K."/>
            <person name="Arakawa K."/>
        </authorList>
    </citation>
    <scope>NUCLEOTIDE SEQUENCE [LARGE SCALE GENOMIC DNA]</scope>
</reference>
<comment type="caution">
    <text evidence="2">The sequence shown here is derived from an EMBL/GenBank/DDBJ whole genome shotgun (WGS) entry which is preliminary data.</text>
</comment>
<keyword evidence="3" id="KW-1185">Reference proteome</keyword>
<feature type="region of interest" description="Disordered" evidence="1">
    <location>
        <begin position="24"/>
        <end position="43"/>
    </location>
</feature>
<feature type="compositionally biased region" description="Basic and acidic residues" evidence="1">
    <location>
        <begin position="184"/>
        <end position="206"/>
    </location>
</feature>
<evidence type="ECO:0000256" key="1">
    <source>
        <dbReference type="SAM" id="MobiDB-lite"/>
    </source>
</evidence>
<organism evidence="2 3">
    <name type="scientific">Eumeta variegata</name>
    <name type="common">Bagworm moth</name>
    <name type="synonym">Eumeta japonica</name>
    <dbReference type="NCBI Taxonomy" id="151549"/>
    <lineage>
        <taxon>Eukaryota</taxon>
        <taxon>Metazoa</taxon>
        <taxon>Ecdysozoa</taxon>
        <taxon>Arthropoda</taxon>
        <taxon>Hexapoda</taxon>
        <taxon>Insecta</taxon>
        <taxon>Pterygota</taxon>
        <taxon>Neoptera</taxon>
        <taxon>Endopterygota</taxon>
        <taxon>Lepidoptera</taxon>
        <taxon>Glossata</taxon>
        <taxon>Ditrysia</taxon>
        <taxon>Tineoidea</taxon>
        <taxon>Psychidae</taxon>
        <taxon>Oiketicinae</taxon>
        <taxon>Eumeta</taxon>
    </lineage>
</organism>
<protein>
    <submittedName>
        <fullName evidence="2">Uncharacterized protein</fullName>
    </submittedName>
</protein>
<feature type="region of interest" description="Disordered" evidence="1">
    <location>
        <begin position="72"/>
        <end position="103"/>
    </location>
</feature>
<dbReference type="AlphaFoldDB" id="A0A4C2A241"/>
<accession>A0A4C2A241</accession>
<dbReference type="Proteomes" id="UP000299102">
    <property type="component" value="Unassembled WGS sequence"/>
</dbReference>
<name>A0A4C2A241_EUMVA</name>
<evidence type="ECO:0000313" key="2">
    <source>
        <dbReference type="EMBL" id="GBP93239.1"/>
    </source>
</evidence>
<feature type="compositionally biased region" description="Basic and acidic residues" evidence="1">
    <location>
        <begin position="24"/>
        <end position="35"/>
    </location>
</feature>
<feature type="region of interest" description="Disordered" evidence="1">
    <location>
        <begin position="180"/>
        <end position="206"/>
    </location>
</feature>
<gene>
    <name evidence="2" type="ORF">EVAR_68246_1</name>
</gene>
<dbReference type="EMBL" id="BGZK01002354">
    <property type="protein sequence ID" value="GBP93239.1"/>
    <property type="molecule type" value="Genomic_DNA"/>
</dbReference>
<sequence length="206" mass="23214">MADNTTELKLPDLEKAFARKSDRARFASKHEDKMRRACPAKSRYDTMRSKLSLEIVLRSRLEWRGQGAANPTTQVVTARSRLRARRELPAQPRPPRTPPLRAARCSRAPFAPPYGMSGNEPSEEREGGRWRGCARAAGRPGHHLSRDLCRVGTDRFRRLASVSRCRCGRSRALPARVSSATAARARERHSDAIRHTTDQAVESRHV</sequence>